<evidence type="ECO:0000313" key="1">
    <source>
        <dbReference type="EMBL" id="HGI87814.1"/>
    </source>
</evidence>
<gene>
    <name evidence="1" type="ORF">ENV14_05430</name>
</gene>
<dbReference type="AlphaFoldDB" id="A0A7C4BCB0"/>
<comment type="caution">
    <text evidence="1">The sequence shown here is derived from an EMBL/GenBank/DDBJ whole genome shotgun (WGS) entry which is preliminary data.</text>
</comment>
<name>A0A7C4BCB0_9CREN</name>
<dbReference type="Gene3D" id="2.60.120.630">
    <property type="entry name" value="mth639 domain like"/>
    <property type="match status" value="1"/>
</dbReference>
<reference evidence="1" key="1">
    <citation type="journal article" date="2020" name="mSystems">
        <title>Genome- and Community-Level Interaction Insights into Carbon Utilization and Element Cycling Functions of Hydrothermarchaeota in Hydrothermal Sediment.</title>
        <authorList>
            <person name="Zhou Z."/>
            <person name="Liu Y."/>
            <person name="Xu W."/>
            <person name="Pan J."/>
            <person name="Luo Z.H."/>
            <person name="Li M."/>
        </authorList>
    </citation>
    <scope>NUCLEOTIDE SEQUENCE [LARGE SCALE GENOMIC DNA]</scope>
    <source>
        <strain evidence="1">SpSt-732</strain>
    </source>
</reference>
<accession>A0A7C4BCB0</accession>
<organism evidence="1">
    <name type="scientific">Ignisphaera aggregans</name>
    <dbReference type="NCBI Taxonomy" id="334771"/>
    <lineage>
        <taxon>Archaea</taxon>
        <taxon>Thermoproteota</taxon>
        <taxon>Thermoprotei</taxon>
        <taxon>Desulfurococcales</taxon>
        <taxon>Desulfurococcaceae</taxon>
        <taxon>Ignisphaera</taxon>
    </lineage>
</organism>
<sequence>MPQQIHVEAYERLTARGHENIRALHRTTFELTKDSDVAIQGDCILGVKLDRAVADLSQEFRSAIKRDTAIVIIVLEVENLSDVVLARGSSRLTLEDHRRVVVRRSRFVGGETLAIESNKAARDIDRRLIEKLRSRDAEILVHIYVLDLGDVSTPTGLEGINLVKKL</sequence>
<dbReference type="EMBL" id="DTFF01000046">
    <property type="protein sequence ID" value="HGI87814.1"/>
    <property type="molecule type" value="Genomic_DNA"/>
</dbReference>
<dbReference type="PANTHER" id="PTHR40696">
    <property type="entry name" value="DUF371 FAMILY PROTEIN"/>
    <property type="match status" value="1"/>
</dbReference>
<dbReference type="InterPro" id="IPR023131">
    <property type="entry name" value="Mth639-like_dom_sf"/>
</dbReference>
<proteinExistence type="predicted"/>
<dbReference type="Pfam" id="PF04027">
    <property type="entry name" value="DUF371"/>
    <property type="match status" value="1"/>
</dbReference>
<dbReference type="InterPro" id="IPR007171">
    <property type="entry name" value="DUF371"/>
</dbReference>
<protein>
    <submittedName>
        <fullName evidence="1">DUF371 domain-containing protein</fullName>
    </submittedName>
</protein>
<dbReference type="PANTHER" id="PTHR40696:SF1">
    <property type="entry name" value="DUF371 DOMAIN-CONTAINING PROTEIN"/>
    <property type="match status" value="1"/>
</dbReference>